<evidence type="ECO:0000313" key="1">
    <source>
        <dbReference type="EMBL" id="GJS98272.1"/>
    </source>
</evidence>
<gene>
    <name evidence="1" type="ORF">Tco_0819442</name>
</gene>
<evidence type="ECO:0000313" key="2">
    <source>
        <dbReference type="Proteomes" id="UP001151760"/>
    </source>
</evidence>
<organism evidence="1 2">
    <name type="scientific">Tanacetum coccineum</name>
    <dbReference type="NCBI Taxonomy" id="301880"/>
    <lineage>
        <taxon>Eukaryota</taxon>
        <taxon>Viridiplantae</taxon>
        <taxon>Streptophyta</taxon>
        <taxon>Embryophyta</taxon>
        <taxon>Tracheophyta</taxon>
        <taxon>Spermatophyta</taxon>
        <taxon>Magnoliopsida</taxon>
        <taxon>eudicotyledons</taxon>
        <taxon>Gunneridae</taxon>
        <taxon>Pentapetalae</taxon>
        <taxon>asterids</taxon>
        <taxon>campanulids</taxon>
        <taxon>Asterales</taxon>
        <taxon>Asteraceae</taxon>
        <taxon>Asteroideae</taxon>
        <taxon>Anthemideae</taxon>
        <taxon>Anthemidinae</taxon>
        <taxon>Tanacetum</taxon>
    </lineage>
</organism>
<accession>A0ABQ5AAJ6</accession>
<comment type="caution">
    <text evidence="1">The sequence shown here is derived from an EMBL/GenBank/DDBJ whole genome shotgun (WGS) entry which is preliminary data.</text>
</comment>
<keyword evidence="2" id="KW-1185">Reference proteome</keyword>
<reference evidence="1" key="1">
    <citation type="journal article" date="2022" name="Int. J. Mol. Sci.">
        <title>Draft Genome of Tanacetum Coccineum: Genomic Comparison of Closely Related Tanacetum-Family Plants.</title>
        <authorList>
            <person name="Yamashiro T."/>
            <person name="Shiraishi A."/>
            <person name="Nakayama K."/>
            <person name="Satake H."/>
        </authorList>
    </citation>
    <scope>NUCLEOTIDE SEQUENCE</scope>
</reference>
<name>A0ABQ5AAJ6_9ASTR</name>
<dbReference type="EMBL" id="BQNB010012030">
    <property type="protein sequence ID" value="GJS98272.1"/>
    <property type="molecule type" value="Genomic_DNA"/>
</dbReference>
<sequence length="211" mass="23815">MSIGRTTTRDGSRIQCTLSNDYMHALMSLIVADTHCLKILIIKVGTVFKIDSIVKVRNLKAATKLFLNEDVPENHAYIKSITSSTTSMRLLTKQVVYLSPKRFFANSGCTHQLDKITKICQVQSCILLDTVTDISNEGWMYIACLNYNKNVPPIIKESAYHDRGYPVCECLECSANFKCVAPSIWKAFGGNTRDLDSLWEETGQDYNSIRR</sequence>
<proteinExistence type="predicted"/>
<reference evidence="1" key="2">
    <citation type="submission" date="2022-01" db="EMBL/GenBank/DDBJ databases">
        <authorList>
            <person name="Yamashiro T."/>
            <person name="Shiraishi A."/>
            <person name="Satake H."/>
            <person name="Nakayama K."/>
        </authorList>
    </citation>
    <scope>NUCLEOTIDE SEQUENCE</scope>
</reference>
<dbReference type="Proteomes" id="UP001151760">
    <property type="component" value="Unassembled WGS sequence"/>
</dbReference>
<protein>
    <submittedName>
        <fullName evidence="1">Uncharacterized protein</fullName>
    </submittedName>
</protein>